<evidence type="ECO:0000256" key="1">
    <source>
        <dbReference type="ARBA" id="ARBA00004752"/>
    </source>
</evidence>
<keyword evidence="10" id="KW-1185">Reference proteome</keyword>
<dbReference type="PROSITE" id="PS52029">
    <property type="entry name" value="LD_TPASE"/>
    <property type="match status" value="1"/>
</dbReference>
<dbReference type="CDD" id="cd16913">
    <property type="entry name" value="YkuD_like"/>
    <property type="match status" value="1"/>
</dbReference>
<comment type="pathway">
    <text evidence="1 7">Cell wall biogenesis; peptidoglycan biosynthesis.</text>
</comment>
<keyword evidence="6 7" id="KW-0961">Cell wall biogenesis/degradation</keyword>
<sequence length="183" mass="20482">MVLTPSGLRYRGRRFPCAIGRGGIASDKREGDGATPAGRHHVTGLLYRPDRLVPPAPWAQPIGPRDLWSDDMADPAYNTRVRAPHPFGHERLRRADPLYDLILLTDWNGPDPVPGRGSAIFLHQWRRPRYPTEGCIAFRRDHLLWIAARATPGTRLIVPRLASFWSQIPAPQARRASAVPAQP</sequence>
<dbReference type="PANTHER" id="PTHR38589">
    <property type="entry name" value="BLR0621 PROTEIN"/>
    <property type="match status" value="1"/>
</dbReference>
<reference evidence="9 10" key="1">
    <citation type="submission" date="2016-10" db="EMBL/GenBank/DDBJ databases">
        <authorList>
            <person name="de Groot N.N."/>
        </authorList>
    </citation>
    <scope>NUCLEOTIDE SEQUENCE [LARGE SCALE GENOMIC DNA]</scope>
    <source>
        <strain evidence="9 10">DSM 23413</strain>
    </source>
</reference>
<organism evidence="9 10">
    <name type="scientific">Jhaorihella thermophila</name>
    <dbReference type="NCBI Taxonomy" id="488547"/>
    <lineage>
        <taxon>Bacteria</taxon>
        <taxon>Pseudomonadati</taxon>
        <taxon>Pseudomonadota</taxon>
        <taxon>Alphaproteobacteria</taxon>
        <taxon>Rhodobacterales</taxon>
        <taxon>Paracoccaceae</taxon>
        <taxon>Jhaorihella</taxon>
    </lineage>
</organism>
<evidence type="ECO:0000259" key="8">
    <source>
        <dbReference type="PROSITE" id="PS52029"/>
    </source>
</evidence>
<evidence type="ECO:0000256" key="5">
    <source>
        <dbReference type="ARBA" id="ARBA00022984"/>
    </source>
</evidence>
<feature type="active site" description="Proton donor/acceptor" evidence="7">
    <location>
        <position position="123"/>
    </location>
</feature>
<evidence type="ECO:0000256" key="4">
    <source>
        <dbReference type="ARBA" id="ARBA00022960"/>
    </source>
</evidence>
<proteinExistence type="inferred from homology"/>
<keyword evidence="4 7" id="KW-0133">Cell shape</keyword>
<name>A0A1H5UYC8_9RHOB</name>
<dbReference type="GO" id="GO:0009252">
    <property type="term" value="P:peptidoglycan biosynthetic process"/>
    <property type="evidence" value="ECO:0007669"/>
    <property type="project" value="UniProtKB-UniPathway"/>
</dbReference>
<protein>
    <submittedName>
        <fullName evidence="9">L,D-peptidoglycan transpeptidase YkuD, ErfK/YbiS/YcfS/YnhG family</fullName>
    </submittedName>
</protein>
<dbReference type="Proteomes" id="UP000236742">
    <property type="component" value="Unassembled WGS sequence"/>
</dbReference>
<keyword evidence="3" id="KW-0808">Transferase</keyword>
<dbReference type="SUPFAM" id="SSF141523">
    <property type="entry name" value="L,D-transpeptidase catalytic domain-like"/>
    <property type="match status" value="1"/>
</dbReference>
<evidence type="ECO:0000256" key="2">
    <source>
        <dbReference type="ARBA" id="ARBA00005992"/>
    </source>
</evidence>
<keyword evidence="5 7" id="KW-0573">Peptidoglycan synthesis</keyword>
<evidence type="ECO:0000256" key="3">
    <source>
        <dbReference type="ARBA" id="ARBA00022679"/>
    </source>
</evidence>
<evidence type="ECO:0000256" key="6">
    <source>
        <dbReference type="ARBA" id="ARBA00023316"/>
    </source>
</evidence>
<feature type="active site" description="Nucleophile" evidence="7">
    <location>
        <position position="135"/>
    </location>
</feature>
<dbReference type="AlphaFoldDB" id="A0A1H5UYC8"/>
<dbReference type="PANTHER" id="PTHR38589:SF1">
    <property type="entry name" value="BLR0621 PROTEIN"/>
    <property type="match status" value="1"/>
</dbReference>
<dbReference type="InterPro" id="IPR038063">
    <property type="entry name" value="Transpep_catalytic_dom"/>
</dbReference>
<dbReference type="GO" id="GO:0008360">
    <property type="term" value="P:regulation of cell shape"/>
    <property type="evidence" value="ECO:0007669"/>
    <property type="project" value="UniProtKB-UniRule"/>
</dbReference>
<dbReference type="InterPro" id="IPR005490">
    <property type="entry name" value="LD_TPept_cat_dom"/>
</dbReference>
<evidence type="ECO:0000313" key="9">
    <source>
        <dbReference type="EMBL" id="SEF80105.1"/>
    </source>
</evidence>
<evidence type="ECO:0000256" key="7">
    <source>
        <dbReference type="PROSITE-ProRule" id="PRU01373"/>
    </source>
</evidence>
<dbReference type="EMBL" id="FNVD01000005">
    <property type="protein sequence ID" value="SEF80105.1"/>
    <property type="molecule type" value="Genomic_DNA"/>
</dbReference>
<dbReference type="GO" id="GO:0071555">
    <property type="term" value="P:cell wall organization"/>
    <property type="evidence" value="ECO:0007669"/>
    <property type="project" value="UniProtKB-UniRule"/>
</dbReference>
<dbReference type="UniPathway" id="UPA00219"/>
<comment type="similarity">
    <text evidence="2">Belongs to the YkuD family.</text>
</comment>
<dbReference type="Pfam" id="PF03734">
    <property type="entry name" value="YkuD"/>
    <property type="match status" value="1"/>
</dbReference>
<evidence type="ECO:0000313" key="10">
    <source>
        <dbReference type="Proteomes" id="UP000236742"/>
    </source>
</evidence>
<accession>A0A1H5UYC8</accession>
<gene>
    <name evidence="9" type="ORF">SAMN05421751_10536</name>
</gene>
<dbReference type="GO" id="GO:0016740">
    <property type="term" value="F:transferase activity"/>
    <property type="evidence" value="ECO:0007669"/>
    <property type="project" value="UniProtKB-KW"/>
</dbReference>
<dbReference type="GO" id="GO:0004180">
    <property type="term" value="F:carboxypeptidase activity"/>
    <property type="evidence" value="ECO:0007669"/>
    <property type="project" value="UniProtKB-ARBA"/>
</dbReference>
<feature type="domain" description="L,D-TPase catalytic" evidence="8">
    <location>
        <begin position="1"/>
        <end position="159"/>
    </location>
</feature>